<dbReference type="Gene3D" id="1.20.1050.10">
    <property type="match status" value="1"/>
</dbReference>
<dbReference type="InterPro" id="IPR050983">
    <property type="entry name" value="GST_Omega/HSP26"/>
</dbReference>
<dbReference type="EMBL" id="JANIBK010000123">
    <property type="protein sequence ID" value="MCQ8130081.1"/>
    <property type="molecule type" value="Genomic_DNA"/>
</dbReference>
<comment type="caution">
    <text evidence="2">The sequence shown here is derived from an EMBL/GenBank/DDBJ whole genome shotgun (WGS) entry which is preliminary data.</text>
</comment>
<dbReference type="Pfam" id="PF13417">
    <property type="entry name" value="GST_N_3"/>
    <property type="match status" value="1"/>
</dbReference>
<dbReference type="Pfam" id="PF13410">
    <property type="entry name" value="GST_C_2"/>
    <property type="match status" value="1"/>
</dbReference>
<dbReference type="Gene3D" id="3.40.30.10">
    <property type="entry name" value="Glutaredoxin"/>
    <property type="match status" value="1"/>
</dbReference>
<dbReference type="SUPFAM" id="SSF47616">
    <property type="entry name" value="GST C-terminal domain-like"/>
    <property type="match status" value="1"/>
</dbReference>
<dbReference type="PROSITE" id="PS50404">
    <property type="entry name" value="GST_NTER"/>
    <property type="match status" value="1"/>
</dbReference>
<proteinExistence type="predicted"/>
<dbReference type="PANTHER" id="PTHR43968:SF6">
    <property type="entry name" value="GLUTATHIONE S-TRANSFERASE OMEGA"/>
    <property type="match status" value="1"/>
</dbReference>
<dbReference type="InterPro" id="IPR040079">
    <property type="entry name" value="Glutathione_S-Trfase"/>
</dbReference>
<dbReference type="InterPro" id="IPR004045">
    <property type="entry name" value="Glutathione_S-Trfase_N"/>
</dbReference>
<protein>
    <submittedName>
        <fullName evidence="2">Glutathione S-transferase</fullName>
    </submittedName>
</protein>
<dbReference type="SUPFAM" id="SSF52833">
    <property type="entry name" value="Thioredoxin-like"/>
    <property type="match status" value="1"/>
</dbReference>
<dbReference type="CDD" id="cd03196">
    <property type="entry name" value="GST_C_5"/>
    <property type="match status" value="1"/>
</dbReference>
<dbReference type="RefSeq" id="WP_256616509.1">
    <property type="nucleotide sequence ID" value="NZ_JANIBK010000123.1"/>
</dbReference>
<reference evidence="2 3" key="1">
    <citation type="submission" date="2022-07" db="EMBL/GenBank/DDBJ databases">
        <title>Methylomonas rivi sp. nov., Methylomonas rosea sp. nov., Methylomonas aureus sp. nov. and Methylomonas subterranea sp. nov., four novel methanotrophs isolated from a freshwater creek and the deep terrestrial subsurface.</title>
        <authorList>
            <person name="Abin C."/>
            <person name="Sankaranarayanan K."/>
            <person name="Garner C."/>
            <person name="Sindelar R."/>
            <person name="Kotary K."/>
            <person name="Garner R."/>
            <person name="Barclay S."/>
            <person name="Lawson P."/>
            <person name="Krumholz L."/>
        </authorList>
    </citation>
    <scope>NUCLEOTIDE SEQUENCE [LARGE SCALE GENOMIC DNA]</scope>
    <source>
        <strain evidence="2 3">WSC-6</strain>
    </source>
</reference>
<sequence>MTAAQPESPILYSFRRCPFAMRARLAIAYAEIPVELREIELRNKPAAMLAASPKGTVPVLVLPSGQVVDESLDIMHWALHIRDPDHWLAAWHPPSGQALIQRNDGEFKYYLDRYKYADRYPEYPMVYYRQHGEYFLSALEQQLRQTAYLCGAHFSIADAAIAPFIRQFAAVDQAWFAQANYPALRRWLQVFLDSDLFHGIMQSYRPWTTDSAVQLFGNTASNRSN</sequence>
<feature type="domain" description="GST N-terminal" evidence="1">
    <location>
        <begin position="7"/>
        <end position="86"/>
    </location>
</feature>
<organism evidence="2 3">
    <name type="scientific">Methylomonas rivi</name>
    <dbReference type="NCBI Taxonomy" id="2952226"/>
    <lineage>
        <taxon>Bacteria</taxon>
        <taxon>Pseudomonadati</taxon>
        <taxon>Pseudomonadota</taxon>
        <taxon>Gammaproteobacteria</taxon>
        <taxon>Methylococcales</taxon>
        <taxon>Methylococcaceae</taxon>
        <taxon>Methylomonas</taxon>
    </lineage>
</organism>
<evidence type="ECO:0000313" key="3">
    <source>
        <dbReference type="Proteomes" id="UP001524586"/>
    </source>
</evidence>
<gene>
    <name evidence="2" type="ORF">NP596_16605</name>
</gene>
<keyword evidence="3" id="KW-1185">Reference proteome</keyword>
<dbReference type="PANTHER" id="PTHR43968">
    <property type="match status" value="1"/>
</dbReference>
<dbReference type="SFLD" id="SFLDS00019">
    <property type="entry name" value="Glutathione_Transferase_(cytos"/>
    <property type="match status" value="1"/>
</dbReference>
<evidence type="ECO:0000259" key="1">
    <source>
        <dbReference type="PROSITE" id="PS50404"/>
    </source>
</evidence>
<dbReference type="Proteomes" id="UP001524586">
    <property type="component" value="Unassembled WGS sequence"/>
</dbReference>
<dbReference type="CDD" id="cd03060">
    <property type="entry name" value="GST_N_Omega_like"/>
    <property type="match status" value="1"/>
</dbReference>
<dbReference type="InterPro" id="IPR036249">
    <property type="entry name" value="Thioredoxin-like_sf"/>
</dbReference>
<name>A0ABT1U896_9GAMM</name>
<evidence type="ECO:0000313" key="2">
    <source>
        <dbReference type="EMBL" id="MCQ8130081.1"/>
    </source>
</evidence>
<accession>A0ABT1U896</accession>
<dbReference type="InterPro" id="IPR036282">
    <property type="entry name" value="Glutathione-S-Trfase_C_sf"/>
</dbReference>